<accession>A0A067MR44</accession>
<dbReference type="Proteomes" id="UP000027195">
    <property type="component" value="Unassembled WGS sequence"/>
</dbReference>
<dbReference type="AlphaFoldDB" id="A0A067MR44"/>
<proteinExistence type="predicted"/>
<protein>
    <submittedName>
        <fullName evidence="1">Uncharacterized protein</fullName>
    </submittedName>
</protein>
<name>A0A067MR44_BOTB1</name>
<sequence length="57" mass="6295">MVFLGANSYFPAHEGSGFPLQNKSARHTWSLRAPHKTMYLGQIVTKADTYKGLPTAT</sequence>
<gene>
    <name evidence="1" type="ORF">BOTBODRAFT_33175</name>
</gene>
<organism evidence="1 2">
    <name type="scientific">Botryobasidium botryosum (strain FD-172 SS1)</name>
    <dbReference type="NCBI Taxonomy" id="930990"/>
    <lineage>
        <taxon>Eukaryota</taxon>
        <taxon>Fungi</taxon>
        <taxon>Dikarya</taxon>
        <taxon>Basidiomycota</taxon>
        <taxon>Agaricomycotina</taxon>
        <taxon>Agaricomycetes</taxon>
        <taxon>Cantharellales</taxon>
        <taxon>Botryobasidiaceae</taxon>
        <taxon>Botryobasidium</taxon>
    </lineage>
</organism>
<keyword evidence="2" id="KW-1185">Reference proteome</keyword>
<evidence type="ECO:0000313" key="2">
    <source>
        <dbReference type="Proteomes" id="UP000027195"/>
    </source>
</evidence>
<dbReference type="InParanoid" id="A0A067MR44"/>
<reference evidence="2" key="1">
    <citation type="journal article" date="2014" name="Proc. Natl. Acad. Sci. U.S.A.">
        <title>Extensive sampling of basidiomycete genomes demonstrates inadequacy of the white-rot/brown-rot paradigm for wood decay fungi.</title>
        <authorList>
            <person name="Riley R."/>
            <person name="Salamov A.A."/>
            <person name="Brown D.W."/>
            <person name="Nagy L.G."/>
            <person name="Floudas D."/>
            <person name="Held B.W."/>
            <person name="Levasseur A."/>
            <person name="Lombard V."/>
            <person name="Morin E."/>
            <person name="Otillar R."/>
            <person name="Lindquist E.A."/>
            <person name="Sun H."/>
            <person name="LaButti K.M."/>
            <person name="Schmutz J."/>
            <person name="Jabbour D."/>
            <person name="Luo H."/>
            <person name="Baker S.E."/>
            <person name="Pisabarro A.G."/>
            <person name="Walton J.D."/>
            <person name="Blanchette R.A."/>
            <person name="Henrissat B."/>
            <person name="Martin F."/>
            <person name="Cullen D."/>
            <person name="Hibbett D.S."/>
            <person name="Grigoriev I.V."/>
        </authorList>
    </citation>
    <scope>NUCLEOTIDE SEQUENCE [LARGE SCALE GENOMIC DNA]</scope>
    <source>
        <strain evidence="2">FD-172 SS1</strain>
    </source>
</reference>
<dbReference type="HOGENOM" id="CLU_2996240_0_0_1"/>
<evidence type="ECO:0000313" key="1">
    <source>
        <dbReference type="EMBL" id="KDQ14066.1"/>
    </source>
</evidence>
<dbReference type="EMBL" id="KL198040">
    <property type="protein sequence ID" value="KDQ14066.1"/>
    <property type="molecule type" value="Genomic_DNA"/>
</dbReference>